<accession>A0A358E1C8</accession>
<dbReference type="SUPFAM" id="SSF51445">
    <property type="entry name" value="(Trans)glycosidases"/>
    <property type="match status" value="1"/>
</dbReference>
<dbReference type="Pfam" id="PF10566">
    <property type="entry name" value="Glyco_hydro_97"/>
    <property type="match status" value="1"/>
</dbReference>
<comment type="caution">
    <text evidence="5">The sequence shown here is derived from an EMBL/GenBank/DDBJ whole genome shotgun (WGS) entry which is preliminary data.</text>
</comment>
<dbReference type="InterPro" id="IPR052720">
    <property type="entry name" value="Glycosyl_hydrolase_97"/>
</dbReference>
<dbReference type="Pfam" id="PF14509">
    <property type="entry name" value="GH97_C"/>
    <property type="match status" value="1"/>
</dbReference>
<evidence type="ECO:0000313" key="6">
    <source>
        <dbReference type="Proteomes" id="UP000264779"/>
    </source>
</evidence>
<feature type="domain" description="Glycosyl-hydrolase 97 C-terminal oligomerisation" evidence="4">
    <location>
        <begin position="577"/>
        <end position="683"/>
    </location>
</feature>
<evidence type="ECO:0000259" key="3">
    <source>
        <dbReference type="Pfam" id="PF14508"/>
    </source>
</evidence>
<name>A0A358E1C8_9ALTE</name>
<organism evidence="5 6">
    <name type="scientific">Alteromonas australica</name>
    <dbReference type="NCBI Taxonomy" id="589873"/>
    <lineage>
        <taxon>Bacteria</taxon>
        <taxon>Pseudomonadati</taxon>
        <taxon>Pseudomonadota</taxon>
        <taxon>Gammaproteobacteria</taxon>
        <taxon>Alteromonadales</taxon>
        <taxon>Alteromonadaceae</taxon>
        <taxon>Alteromonas/Salinimonas group</taxon>
        <taxon>Alteromonas</taxon>
    </lineage>
</organism>
<dbReference type="Pfam" id="PF14508">
    <property type="entry name" value="GH97_N"/>
    <property type="match status" value="1"/>
</dbReference>
<feature type="signal peptide" evidence="1">
    <location>
        <begin position="1"/>
        <end position="17"/>
    </location>
</feature>
<dbReference type="InterPro" id="IPR019563">
    <property type="entry name" value="GH97_catalytic"/>
</dbReference>
<gene>
    <name evidence="5" type="ORF">DEB45_13770</name>
</gene>
<dbReference type="InterPro" id="IPR013785">
    <property type="entry name" value="Aldolase_TIM"/>
</dbReference>
<feature type="domain" description="Glycosyl-hydrolase 97 N-terminal" evidence="3">
    <location>
        <begin position="22"/>
        <end position="268"/>
    </location>
</feature>
<dbReference type="InterPro" id="IPR029483">
    <property type="entry name" value="GH97_C"/>
</dbReference>
<dbReference type="InterPro" id="IPR014718">
    <property type="entry name" value="GH-type_carb-bd"/>
</dbReference>
<evidence type="ECO:0000259" key="4">
    <source>
        <dbReference type="Pfam" id="PF14509"/>
    </source>
</evidence>
<dbReference type="InterPro" id="IPR017853">
    <property type="entry name" value="GH"/>
</dbReference>
<keyword evidence="1" id="KW-0732">Signal</keyword>
<protein>
    <submittedName>
        <fullName evidence="5">Alpha-glucosidase</fullName>
    </submittedName>
</protein>
<reference evidence="5 6" key="1">
    <citation type="journal article" date="2018" name="Nat. Biotechnol.">
        <title>A standardized bacterial taxonomy based on genome phylogeny substantially revises the tree of life.</title>
        <authorList>
            <person name="Parks D.H."/>
            <person name="Chuvochina M."/>
            <person name="Waite D.W."/>
            <person name="Rinke C."/>
            <person name="Skarshewski A."/>
            <person name="Chaumeil P.A."/>
            <person name="Hugenholtz P."/>
        </authorList>
    </citation>
    <scope>NUCLEOTIDE SEQUENCE [LARGE SCALE GENOMIC DNA]</scope>
    <source>
        <strain evidence="5">UBA11621</strain>
    </source>
</reference>
<dbReference type="PANTHER" id="PTHR35803:SF1">
    <property type="entry name" value="GLUCAN 1,4-ALPHA-GLUCOSIDASE SUSB"/>
    <property type="match status" value="1"/>
</dbReference>
<dbReference type="GO" id="GO:0030246">
    <property type="term" value="F:carbohydrate binding"/>
    <property type="evidence" value="ECO:0007669"/>
    <property type="project" value="InterPro"/>
</dbReference>
<feature type="domain" description="Glycosyl-hydrolase 97 catalytic" evidence="2">
    <location>
        <begin position="286"/>
        <end position="473"/>
    </location>
</feature>
<dbReference type="Gene3D" id="3.20.20.70">
    <property type="entry name" value="Aldolase class I"/>
    <property type="match status" value="1"/>
</dbReference>
<evidence type="ECO:0000259" key="2">
    <source>
        <dbReference type="Pfam" id="PF10566"/>
    </source>
</evidence>
<dbReference type="EMBL" id="DONK01000212">
    <property type="protein sequence ID" value="HBU52319.1"/>
    <property type="molecule type" value="Genomic_DNA"/>
</dbReference>
<dbReference type="PANTHER" id="PTHR35803">
    <property type="entry name" value="GLUCAN 1,4-ALPHA-GLUCOSIDASE SUSB-RELATED"/>
    <property type="match status" value="1"/>
</dbReference>
<dbReference type="InterPro" id="IPR029486">
    <property type="entry name" value="GH97_N"/>
</dbReference>
<dbReference type="Proteomes" id="UP000264779">
    <property type="component" value="Unassembled WGS sequence"/>
</dbReference>
<dbReference type="Gene3D" id="2.70.98.10">
    <property type="match status" value="1"/>
</dbReference>
<evidence type="ECO:0000313" key="5">
    <source>
        <dbReference type="EMBL" id="HBU52319.1"/>
    </source>
</evidence>
<feature type="chain" id="PRO_5016618738" evidence="1">
    <location>
        <begin position="18"/>
        <end position="687"/>
    </location>
</feature>
<dbReference type="AlphaFoldDB" id="A0A358E1C8"/>
<sequence>MRVFLLLLLAVSLPSIANELSVLSPDKKVKLSFTDDGELAQYRVSFNGEPVLGLGKLGFTFAKAAPLYRDFKVEEISRNTVDQTWQQPWGEQRNIRDNHNELLVKFYNPSDKDRTFLVRARVFNDGIGFRYELPASGNRIITRELTEFNLVDSHQAKAFWIPAHGRDRYEYVYQSTNLQDVQTAHTPFTVKYENGTHVAIHEAALVDYAGMSLKRQELGRFTASLAPRHDGSLVHKTGSFVTPWRTITLGNDATDLVNSYLVLNLNEPNKLGDVSWVEPGKYIGIWWGMHIDEYTWGSGDKHGATTQRTKQYMDFAAKHGFDGVLVEGWNKGWDGDWIANSELFSFTESYPDFDIEAVTSYGENVGVKLIGHHETSGGITNYEAQMEDGFALYNKLGVSQIKTGYVAHGQNLKVRDDNNVLRYEYTDSQDVVNHFIKNVTTAAKYQLSINTHESVKDTGLRRTYPNWISRESARGQEYNSGWAAPNPPNHIPMLAFTRMLAGPMDFTPGIFNFDYVRKNDGGIEWGKGEVMRPQTTLAKQLAQYVVLYSPIQMAADLPRNYENNLPAFQFIKDVPTDWSHSKALQGEVGEYIVMARKASKHKSYSGNDWYVGAITNEEARELSLPLTFLEEGQQYEAQLYLDGEKAHWKTNPYAMNIEKKVVTSADVLSLKLAPSGGGAIRFKLLSQ</sequence>
<proteinExistence type="predicted"/>
<evidence type="ECO:0000256" key="1">
    <source>
        <dbReference type="SAM" id="SignalP"/>
    </source>
</evidence>